<feature type="domain" description="ACT" evidence="1">
    <location>
        <begin position="5"/>
        <end position="76"/>
    </location>
</feature>
<dbReference type="PANTHER" id="PTHR34875:SF6">
    <property type="entry name" value="UPF0237 PROTEIN MJ1558"/>
    <property type="match status" value="1"/>
</dbReference>
<dbReference type="STRING" id="633440.SAMN05421869_107231"/>
<dbReference type="Pfam" id="PF13740">
    <property type="entry name" value="ACT_6"/>
    <property type="match status" value="1"/>
</dbReference>
<dbReference type="InterPro" id="IPR050990">
    <property type="entry name" value="UPF0237/GcvR_regulator"/>
</dbReference>
<dbReference type="AlphaFoldDB" id="A0A1G8NU70"/>
<organism evidence="2 3">
    <name type="scientific">Nonomuraea jiangxiensis</name>
    <dbReference type="NCBI Taxonomy" id="633440"/>
    <lineage>
        <taxon>Bacteria</taxon>
        <taxon>Bacillati</taxon>
        <taxon>Actinomycetota</taxon>
        <taxon>Actinomycetes</taxon>
        <taxon>Streptosporangiales</taxon>
        <taxon>Streptosporangiaceae</taxon>
        <taxon>Nonomuraea</taxon>
    </lineage>
</organism>
<evidence type="ECO:0000259" key="1">
    <source>
        <dbReference type="PROSITE" id="PS51671"/>
    </source>
</evidence>
<dbReference type="Pfam" id="PF01842">
    <property type="entry name" value="ACT"/>
    <property type="match status" value="1"/>
</dbReference>
<dbReference type="PANTHER" id="PTHR34875">
    <property type="entry name" value="UPF0237 PROTEIN MJ1558"/>
    <property type="match status" value="1"/>
</dbReference>
<name>A0A1G8NU70_9ACTN</name>
<dbReference type="OrthoDB" id="12860at2"/>
<dbReference type="PROSITE" id="PS51671">
    <property type="entry name" value="ACT"/>
    <property type="match status" value="2"/>
</dbReference>
<protein>
    <submittedName>
        <fullName evidence="2">Glycine cleavage system transcriptional repressor</fullName>
    </submittedName>
</protein>
<evidence type="ECO:0000313" key="3">
    <source>
        <dbReference type="Proteomes" id="UP000199202"/>
    </source>
</evidence>
<proteinExistence type="predicted"/>
<dbReference type="SUPFAM" id="SSF55021">
    <property type="entry name" value="ACT-like"/>
    <property type="match status" value="2"/>
</dbReference>
<reference evidence="2 3" key="1">
    <citation type="submission" date="2016-10" db="EMBL/GenBank/DDBJ databases">
        <authorList>
            <person name="de Groot N.N."/>
        </authorList>
    </citation>
    <scope>NUCLEOTIDE SEQUENCE [LARGE SCALE GENOMIC DNA]</scope>
    <source>
        <strain evidence="2 3">CGMCC 4.6533</strain>
    </source>
</reference>
<sequence length="170" mass="17471">MGLSAVTVLGVDRPGVIAAVTGSLADCGANIQDSTMTLLGGHVAMMLLVSGELDSTELLKRLSASDLVVTASAIEARRHFCDEGDGLGYVLTVHGPDRPGIVSAVSAVLAADGGNITGMSTRLSGRLYVLIADVELPKEVDVAALMRQLAAVGASLDSEITFRPVEPDLI</sequence>
<feature type="domain" description="ACT" evidence="1">
    <location>
        <begin position="90"/>
        <end position="163"/>
    </location>
</feature>
<gene>
    <name evidence="2" type="ORF">SAMN05421869_107231</name>
</gene>
<evidence type="ECO:0000313" key="2">
    <source>
        <dbReference type="EMBL" id="SDI83718.1"/>
    </source>
</evidence>
<accession>A0A1G8NU70</accession>
<dbReference type="EMBL" id="FNDJ01000007">
    <property type="protein sequence ID" value="SDI83718.1"/>
    <property type="molecule type" value="Genomic_DNA"/>
</dbReference>
<keyword evidence="3" id="KW-1185">Reference proteome</keyword>
<dbReference type="InterPro" id="IPR045865">
    <property type="entry name" value="ACT-like_dom_sf"/>
</dbReference>
<dbReference type="InterPro" id="IPR002912">
    <property type="entry name" value="ACT_dom"/>
</dbReference>
<dbReference type="Proteomes" id="UP000199202">
    <property type="component" value="Unassembled WGS sequence"/>
</dbReference>
<dbReference type="RefSeq" id="WP_090932501.1">
    <property type="nucleotide sequence ID" value="NZ_FNDJ01000007.1"/>
</dbReference>
<dbReference type="Gene3D" id="3.30.70.260">
    <property type="match status" value="2"/>
</dbReference>